<feature type="transmembrane region" description="Helical" evidence="1">
    <location>
        <begin position="50"/>
        <end position="73"/>
    </location>
</feature>
<organism evidence="3 4">
    <name type="scientific">Natrinema saccharevitans</name>
    <dbReference type="NCBI Taxonomy" id="301967"/>
    <lineage>
        <taxon>Archaea</taxon>
        <taxon>Methanobacteriati</taxon>
        <taxon>Methanobacteriota</taxon>
        <taxon>Stenosarchaea group</taxon>
        <taxon>Halobacteria</taxon>
        <taxon>Halobacteriales</taxon>
        <taxon>Natrialbaceae</taxon>
        <taxon>Natrinema</taxon>
    </lineage>
</organism>
<evidence type="ECO:0000256" key="1">
    <source>
        <dbReference type="SAM" id="Phobius"/>
    </source>
</evidence>
<name>A0A1S8AV01_9EURY</name>
<keyword evidence="1" id="KW-0812">Transmembrane</keyword>
<reference evidence="4" key="1">
    <citation type="submission" date="2016-04" db="EMBL/GenBank/DDBJ databases">
        <authorList>
            <person name="Chen S.-C."/>
            <person name="Lai M.-C."/>
        </authorList>
    </citation>
    <scope>NUCLEOTIDE SEQUENCE [LARGE SCALE GENOMIC DNA]</scope>
    <source>
        <strain evidence="4">AB14</strain>
    </source>
</reference>
<dbReference type="Proteomes" id="UP000189370">
    <property type="component" value="Unassembled WGS sequence"/>
</dbReference>
<evidence type="ECO:0000313" key="3">
    <source>
        <dbReference type="EMBL" id="OLZ40417.1"/>
    </source>
</evidence>
<dbReference type="EMBL" id="LWLN01000001">
    <property type="protein sequence ID" value="OLZ40417.1"/>
    <property type="molecule type" value="Genomic_DNA"/>
</dbReference>
<keyword evidence="1" id="KW-1133">Transmembrane helix</keyword>
<protein>
    <recommendedName>
        <fullName evidence="2">DUF1616 domain-containing protein</fullName>
    </recommendedName>
</protein>
<evidence type="ECO:0000259" key="2">
    <source>
        <dbReference type="Pfam" id="PF07760"/>
    </source>
</evidence>
<feature type="transmembrane region" description="Helical" evidence="1">
    <location>
        <begin position="179"/>
        <end position="201"/>
    </location>
</feature>
<feature type="transmembrane region" description="Helical" evidence="1">
    <location>
        <begin position="128"/>
        <end position="146"/>
    </location>
</feature>
<keyword evidence="4" id="KW-1185">Reference proteome</keyword>
<keyword evidence="1" id="KW-0472">Membrane</keyword>
<sequence length="336" mass="35622">MKGLPFQPVAALRRRSKSLLAGSPIDLLGVAGFVLVAAVLLTVVDAASPVLRATVGFPLLFLAPGYVFLSVLFPRETPASADGRSLLRQTVPLSDAERAALSFGLSFALLPPLGLVIAATPFGFTTSVVVNAVAGATLLGTGVAIARRLAVPPADRYRPGRRLEAARAAIFDARSTRQVAVNVVLALSMLLALTTVGYALVAPQDGEEYTSLRLLTEDDTGELVASDYPSEIEPGEAVPLVVAVENQEGADEEYTAVVQEQRLEDGEVVERNELQRVDYGVDAGDTAYADRTLSPEAEEGSIRIAVLLYDGDVPETPTTGNAYRHSYVWVDVTDGE</sequence>
<proteinExistence type="predicted"/>
<dbReference type="Pfam" id="PF07760">
    <property type="entry name" value="DUF1616"/>
    <property type="match status" value="1"/>
</dbReference>
<dbReference type="OrthoDB" id="82282at2157"/>
<accession>A0A1S8AV01</accession>
<evidence type="ECO:0000313" key="4">
    <source>
        <dbReference type="Proteomes" id="UP000189370"/>
    </source>
</evidence>
<dbReference type="AlphaFoldDB" id="A0A1S8AV01"/>
<feature type="domain" description="DUF1616" evidence="2">
    <location>
        <begin position="30"/>
        <end position="331"/>
    </location>
</feature>
<comment type="caution">
    <text evidence="3">The sequence shown here is derived from an EMBL/GenBank/DDBJ whole genome shotgun (WGS) entry which is preliminary data.</text>
</comment>
<dbReference type="STRING" id="301967.A6E15_05190"/>
<feature type="transmembrane region" description="Helical" evidence="1">
    <location>
        <begin position="99"/>
        <end position="122"/>
    </location>
</feature>
<dbReference type="InterPro" id="IPR011674">
    <property type="entry name" value="DUF1616"/>
</dbReference>
<gene>
    <name evidence="3" type="ORF">A6E15_05190</name>
</gene>
<dbReference type="RefSeq" id="WP_076144424.1">
    <property type="nucleotide sequence ID" value="NZ_LWLN01000001.1"/>
</dbReference>
<feature type="transmembrane region" description="Helical" evidence="1">
    <location>
        <begin position="20"/>
        <end position="44"/>
    </location>
</feature>